<evidence type="ECO:0000313" key="1">
    <source>
        <dbReference type="EMBL" id="GAH02676.1"/>
    </source>
</evidence>
<dbReference type="AlphaFoldDB" id="X1C3M0"/>
<proteinExistence type="predicted"/>
<reference evidence="1" key="1">
    <citation type="journal article" date="2014" name="Front. Microbiol.">
        <title>High frequency of phylogenetically diverse reductive dehalogenase-homologous genes in deep subseafloor sedimentary metagenomes.</title>
        <authorList>
            <person name="Kawai M."/>
            <person name="Futagami T."/>
            <person name="Toyoda A."/>
            <person name="Takaki Y."/>
            <person name="Nishi S."/>
            <person name="Hori S."/>
            <person name="Arai W."/>
            <person name="Tsubouchi T."/>
            <person name="Morono Y."/>
            <person name="Uchiyama I."/>
            <person name="Ito T."/>
            <person name="Fujiyama A."/>
            <person name="Inagaki F."/>
            <person name="Takami H."/>
        </authorList>
    </citation>
    <scope>NUCLEOTIDE SEQUENCE</scope>
    <source>
        <strain evidence="1">Expedition CK06-06</strain>
    </source>
</reference>
<comment type="caution">
    <text evidence="1">The sequence shown here is derived from an EMBL/GenBank/DDBJ whole genome shotgun (WGS) entry which is preliminary data.</text>
</comment>
<gene>
    <name evidence="1" type="ORF">S01H4_45893</name>
</gene>
<sequence>YHFEALVVGLRLGRRFGVAFAGPLPIWFDLTPGQSVTV</sequence>
<dbReference type="EMBL" id="BART01025586">
    <property type="protein sequence ID" value="GAH02676.1"/>
    <property type="molecule type" value="Genomic_DNA"/>
</dbReference>
<accession>X1C3M0</accession>
<name>X1C3M0_9ZZZZ</name>
<feature type="non-terminal residue" evidence="1">
    <location>
        <position position="1"/>
    </location>
</feature>
<protein>
    <submittedName>
        <fullName evidence="1">Uncharacterized protein</fullName>
    </submittedName>
</protein>
<organism evidence="1">
    <name type="scientific">marine sediment metagenome</name>
    <dbReference type="NCBI Taxonomy" id="412755"/>
    <lineage>
        <taxon>unclassified sequences</taxon>
        <taxon>metagenomes</taxon>
        <taxon>ecological metagenomes</taxon>
    </lineage>
</organism>